<evidence type="ECO:0000256" key="1">
    <source>
        <dbReference type="SAM" id="MobiDB-lite"/>
    </source>
</evidence>
<protein>
    <submittedName>
        <fullName evidence="2">Uncharacterized protein</fullName>
    </submittedName>
</protein>
<organism evidence="2 3">
    <name type="scientific">Gloeophyllum trabeum (strain ATCC 11539 / FP-39264 / Madison 617)</name>
    <name type="common">Brown rot fungus</name>
    <dbReference type="NCBI Taxonomy" id="670483"/>
    <lineage>
        <taxon>Eukaryota</taxon>
        <taxon>Fungi</taxon>
        <taxon>Dikarya</taxon>
        <taxon>Basidiomycota</taxon>
        <taxon>Agaricomycotina</taxon>
        <taxon>Agaricomycetes</taxon>
        <taxon>Gloeophyllales</taxon>
        <taxon>Gloeophyllaceae</taxon>
        <taxon>Gloeophyllum</taxon>
    </lineage>
</organism>
<dbReference type="AlphaFoldDB" id="S7RJX1"/>
<feature type="region of interest" description="Disordered" evidence="1">
    <location>
        <begin position="73"/>
        <end position="95"/>
    </location>
</feature>
<accession>S7RJX1</accession>
<feature type="region of interest" description="Disordered" evidence="1">
    <location>
        <begin position="135"/>
        <end position="189"/>
    </location>
</feature>
<name>S7RJX1_GLOTA</name>
<sequence length="397" mass="42730">MSDVPVKMDGHLNEGALRPHFLLRLETARIMPEASDNLKVNTIVINPQPFYSQVFQDLKNPDLRDSSVRPLMTTSSTLEGVNNSPSGPSQTTGLRWQNINPESYMASLEAPDPVLGPVLDPQLQDSTSAVARADHWLRDPSQAPREGQSSERNHTDQGLPPRVPAPTHAPHLLPQQPVSLTPVSSHTHTAQGIEAIPRSSTDNAEDWFCVLPASSMSHLPFILSHLSARSPQGRNPWVPDPHVLTNAVQVYTPATASGHLGPSVPSQPKPSYYLIPLRDATQTQLKPAECSELGAPESAPAPMAPAGSDPAPEKQLRRKHKPHKPRSCMHCKSMECPGRWRFYRCPILMAKKQAALGVVQPVACASPTDVNAAATDGGQADEAVASGGTSGGRTTTD</sequence>
<feature type="compositionally biased region" description="Low complexity" evidence="1">
    <location>
        <begin position="294"/>
        <end position="310"/>
    </location>
</feature>
<evidence type="ECO:0000313" key="2">
    <source>
        <dbReference type="EMBL" id="EPQ54670.1"/>
    </source>
</evidence>
<dbReference type="HOGENOM" id="CLU_694551_0_0_1"/>
<dbReference type="OrthoDB" id="10667259at2759"/>
<feature type="region of interest" description="Disordered" evidence="1">
    <location>
        <begin position="286"/>
        <end position="329"/>
    </location>
</feature>
<keyword evidence="3" id="KW-1185">Reference proteome</keyword>
<dbReference type="Proteomes" id="UP000030669">
    <property type="component" value="Unassembled WGS sequence"/>
</dbReference>
<feature type="compositionally biased region" description="Polar residues" evidence="1">
    <location>
        <begin position="176"/>
        <end position="189"/>
    </location>
</feature>
<dbReference type="EMBL" id="KB469303">
    <property type="protein sequence ID" value="EPQ54670.1"/>
    <property type="molecule type" value="Genomic_DNA"/>
</dbReference>
<gene>
    <name evidence="2" type="ORF">GLOTRDRAFT_139199</name>
</gene>
<evidence type="ECO:0000313" key="3">
    <source>
        <dbReference type="Proteomes" id="UP000030669"/>
    </source>
</evidence>
<feature type="region of interest" description="Disordered" evidence="1">
    <location>
        <begin position="370"/>
        <end position="397"/>
    </location>
</feature>
<proteinExistence type="predicted"/>
<feature type="compositionally biased region" description="Basic residues" evidence="1">
    <location>
        <begin position="316"/>
        <end position="329"/>
    </location>
</feature>
<reference evidence="2 3" key="1">
    <citation type="journal article" date="2012" name="Science">
        <title>The Paleozoic origin of enzymatic lignin decomposition reconstructed from 31 fungal genomes.</title>
        <authorList>
            <person name="Floudas D."/>
            <person name="Binder M."/>
            <person name="Riley R."/>
            <person name="Barry K."/>
            <person name="Blanchette R.A."/>
            <person name="Henrissat B."/>
            <person name="Martinez A.T."/>
            <person name="Otillar R."/>
            <person name="Spatafora J.W."/>
            <person name="Yadav J.S."/>
            <person name="Aerts A."/>
            <person name="Benoit I."/>
            <person name="Boyd A."/>
            <person name="Carlson A."/>
            <person name="Copeland A."/>
            <person name="Coutinho P.M."/>
            <person name="de Vries R.P."/>
            <person name="Ferreira P."/>
            <person name="Findley K."/>
            <person name="Foster B."/>
            <person name="Gaskell J."/>
            <person name="Glotzer D."/>
            <person name="Gorecki P."/>
            <person name="Heitman J."/>
            <person name="Hesse C."/>
            <person name="Hori C."/>
            <person name="Igarashi K."/>
            <person name="Jurgens J.A."/>
            <person name="Kallen N."/>
            <person name="Kersten P."/>
            <person name="Kohler A."/>
            <person name="Kuees U."/>
            <person name="Kumar T.K.A."/>
            <person name="Kuo A."/>
            <person name="LaButti K."/>
            <person name="Larrondo L.F."/>
            <person name="Lindquist E."/>
            <person name="Ling A."/>
            <person name="Lombard V."/>
            <person name="Lucas S."/>
            <person name="Lundell T."/>
            <person name="Martin R."/>
            <person name="McLaughlin D.J."/>
            <person name="Morgenstern I."/>
            <person name="Morin E."/>
            <person name="Murat C."/>
            <person name="Nagy L.G."/>
            <person name="Nolan M."/>
            <person name="Ohm R.A."/>
            <person name="Patyshakuliyeva A."/>
            <person name="Rokas A."/>
            <person name="Ruiz-Duenas F.J."/>
            <person name="Sabat G."/>
            <person name="Salamov A."/>
            <person name="Samejima M."/>
            <person name="Schmutz J."/>
            <person name="Slot J.C."/>
            <person name="St John F."/>
            <person name="Stenlid J."/>
            <person name="Sun H."/>
            <person name="Sun S."/>
            <person name="Syed K."/>
            <person name="Tsang A."/>
            <person name="Wiebenga A."/>
            <person name="Young D."/>
            <person name="Pisabarro A."/>
            <person name="Eastwood D.C."/>
            <person name="Martin F."/>
            <person name="Cullen D."/>
            <person name="Grigoriev I.V."/>
            <person name="Hibbett D.S."/>
        </authorList>
    </citation>
    <scope>NUCLEOTIDE SEQUENCE [LARGE SCALE GENOMIC DNA]</scope>
    <source>
        <strain evidence="2 3">ATCC 11539</strain>
    </source>
</reference>
<dbReference type="KEGG" id="gtr:GLOTRDRAFT_139199"/>
<dbReference type="RefSeq" id="XP_007866939.1">
    <property type="nucleotide sequence ID" value="XM_007868748.1"/>
</dbReference>
<dbReference type="GeneID" id="19304184"/>